<dbReference type="Pfam" id="PF04993">
    <property type="entry name" value="TfoX_N"/>
    <property type="match status" value="1"/>
</dbReference>
<dbReference type="GO" id="GO:0008168">
    <property type="term" value="F:methyltransferase activity"/>
    <property type="evidence" value="ECO:0007669"/>
    <property type="project" value="UniProtKB-KW"/>
</dbReference>
<dbReference type="GO" id="GO:0032259">
    <property type="term" value="P:methylation"/>
    <property type="evidence" value="ECO:0007669"/>
    <property type="project" value="UniProtKB-KW"/>
</dbReference>
<accession>A0A1V9G126</accession>
<evidence type="ECO:0000259" key="1">
    <source>
        <dbReference type="Pfam" id="PF04993"/>
    </source>
</evidence>
<protein>
    <submittedName>
        <fullName evidence="2">RNA methyltransferase</fullName>
    </submittedName>
</protein>
<reference evidence="2 3" key="1">
    <citation type="submission" date="2016-03" db="EMBL/GenBank/DDBJ databases">
        <title>Niastella vici sp. nov., isolated from farmland soil.</title>
        <authorList>
            <person name="Chen L."/>
            <person name="Wang D."/>
            <person name="Yang S."/>
            <person name="Wang G."/>
        </authorList>
    </citation>
    <scope>NUCLEOTIDE SEQUENCE [LARGE SCALE GENOMIC DNA]</scope>
    <source>
        <strain evidence="2 3">DJ57</strain>
    </source>
</reference>
<keyword evidence="2" id="KW-0489">Methyltransferase</keyword>
<proteinExistence type="predicted"/>
<name>A0A1V9G126_9BACT</name>
<evidence type="ECO:0000313" key="2">
    <source>
        <dbReference type="EMBL" id="OQP64274.1"/>
    </source>
</evidence>
<dbReference type="InterPro" id="IPR007076">
    <property type="entry name" value="TfoX_N"/>
</dbReference>
<sequence>MPYDTKLADRIREYLVQFPKLKIEEKEMFRGLTFMINGKMCVSVSGENLMCRFDPALQDEVAEKNGFQPMIMKGREYKGYCYIDPTGFKSKKDFEYWVGLCLAFNDKAKSSKKKKK</sequence>
<dbReference type="SUPFAM" id="SSF159894">
    <property type="entry name" value="YgaC/TfoX-N like"/>
    <property type="match status" value="1"/>
</dbReference>
<dbReference type="EMBL" id="LVYD01000042">
    <property type="protein sequence ID" value="OQP64274.1"/>
    <property type="molecule type" value="Genomic_DNA"/>
</dbReference>
<organism evidence="2 3">
    <name type="scientific">Niastella vici</name>
    <dbReference type="NCBI Taxonomy" id="1703345"/>
    <lineage>
        <taxon>Bacteria</taxon>
        <taxon>Pseudomonadati</taxon>
        <taxon>Bacteroidota</taxon>
        <taxon>Chitinophagia</taxon>
        <taxon>Chitinophagales</taxon>
        <taxon>Chitinophagaceae</taxon>
        <taxon>Niastella</taxon>
    </lineage>
</organism>
<comment type="caution">
    <text evidence="2">The sequence shown here is derived from an EMBL/GenBank/DDBJ whole genome shotgun (WGS) entry which is preliminary data.</text>
</comment>
<dbReference type="RefSeq" id="WP_081146890.1">
    <property type="nucleotide sequence ID" value="NZ_LVYD01000042.1"/>
</dbReference>
<dbReference type="Gene3D" id="3.30.1460.30">
    <property type="entry name" value="YgaC/TfoX-N like chaperone"/>
    <property type="match status" value="1"/>
</dbReference>
<gene>
    <name evidence="2" type="ORF">A3860_20065</name>
</gene>
<dbReference type="OrthoDB" id="214902at2"/>
<keyword evidence="3" id="KW-1185">Reference proteome</keyword>
<dbReference type="AlphaFoldDB" id="A0A1V9G126"/>
<feature type="domain" description="TfoX N-terminal" evidence="1">
    <location>
        <begin position="22"/>
        <end position="103"/>
    </location>
</feature>
<dbReference type="STRING" id="1703345.A3860_20065"/>
<keyword evidence="2" id="KW-0808">Transferase</keyword>
<evidence type="ECO:0000313" key="3">
    <source>
        <dbReference type="Proteomes" id="UP000192796"/>
    </source>
</evidence>
<dbReference type="Proteomes" id="UP000192796">
    <property type="component" value="Unassembled WGS sequence"/>
</dbReference>